<gene>
    <name evidence="2" type="ORF">I79_017837</name>
</gene>
<sequence>MGVHAFSPSTQEAVRGQLVYKESSRTAKAVTQRNPVSKQTNKQHPTITTGVGVGPTGDTCV</sequence>
<proteinExistence type="predicted"/>
<dbReference type="InParanoid" id="G3I337"/>
<dbReference type="AlphaFoldDB" id="G3I337"/>
<reference evidence="3" key="1">
    <citation type="journal article" date="2011" name="Nat. Biotechnol.">
        <title>The genomic sequence of the Chinese hamster ovary (CHO)-K1 cell line.</title>
        <authorList>
            <person name="Xu X."/>
            <person name="Nagarajan H."/>
            <person name="Lewis N.E."/>
            <person name="Pan S."/>
            <person name="Cai Z."/>
            <person name="Liu X."/>
            <person name="Chen W."/>
            <person name="Xie M."/>
            <person name="Wang W."/>
            <person name="Hammond S."/>
            <person name="Andersen M.R."/>
            <person name="Neff N."/>
            <person name="Passarelli B."/>
            <person name="Koh W."/>
            <person name="Fan H.C."/>
            <person name="Wang J."/>
            <person name="Gui Y."/>
            <person name="Lee K.H."/>
            <person name="Betenbaugh M.J."/>
            <person name="Quake S.R."/>
            <person name="Famili I."/>
            <person name="Palsson B.O."/>
            <person name="Wang J."/>
        </authorList>
    </citation>
    <scope>NUCLEOTIDE SEQUENCE [LARGE SCALE GENOMIC DNA]</scope>
    <source>
        <strain evidence="3">CHO K1 cell line</strain>
    </source>
</reference>
<dbReference type="EMBL" id="JH001166">
    <property type="protein sequence ID" value="EGW07352.1"/>
    <property type="molecule type" value="Genomic_DNA"/>
</dbReference>
<evidence type="ECO:0000313" key="3">
    <source>
        <dbReference type="Proteomes" id="UP000001075"/>
    </source>
</evidence>
<dbReference type="GlyGen" id="G3I337">
    <property type="glycosylation" value="1 site"/>
</dbReference>
<organism evidence="2 3">
    <name type="scientific">Cricetulus griseus</name>
    <name type="common">Chinese hamster</name>
    <name type="synonym">Cricetulus barabensis griseus</name>
    <dbReference type="NCBI Taxonomy" id="10029"/>
    <lineage>
        <taxon>Eukaryota</taxon>
        <taxon>Metazoa</taxon>
        <taxon>Chordata</taxon>
        <taxon>Craniata</taxon>
        <taxon>Vertebrata</taxon>
        <taxon>Euteleostomi</taxon>
        <taxon>Mammalia</taxon>
        <taxon>Eutheria</taxon>
        <taxon>Euarchontoglires</taxon>
        <taxon>Glires</taxon>
        <taxon>Rodentia</taxon>
        <taxon>Myomorpha</taxon>
        <taxon>Muroidea</taxon>
        <taxon>Cricetidae</taxon>
        <taxon>Cricetinae</taxon>
        <taxon>Cricetulus</taxon>
    </lineage>
</organism>
<feature type="compositionally biased region" description="Polar residues" evidence="1">
    <location>
        <begin position="29"/>
        <end position="44"/>
    </location>
</feature>
<feature type="region of interest" description="Disordered" evidence="1">
    <location>
        <begin position="24"/>
        <end position="61"/>
    </location>
</feature>
<evidence type="ECO:0000256" key="1">
    <source>
        <dbReference type="SAM" id="MobiDB-lite"/>
    </source>
</evidence>
<evidence type="ECO:0000313" key="2">
    <source>
        <dbReference type="EMBL" id="EGW07352.1"/>
    </source>
</evidence>
<protein>
    <submittedName>
        <fullName evidence="2">Uncharacterized protein</fullName>
    </submittedName>
</protein>
<dbReference type="Proteomes" id="UP000001075">
    <property type="component" value="Unassembled WGS sequence"/>
</dbReference>
<name>G3I337_CRIGR</name>
<accession>G3I337</accession>